<dbReference type="Gene3D" id="3.40.190.10">
    <property type="entry name" value="Periplasmic binding protein-like II"/>
    <property type="match status" value="2"/>
</dbReference>
<dbReference type="InterPro" id="IPR001638">
    <property type="entry name" value="Solute-binding_3/MltF_N"/>
</dbReference>
<dbReference type="CDD" id="cd01009">
    <property type="entry name" value="PBP2_YfhD_N"/>
    <property type="match status" value="1"/>
</dbReference>
<proteinExistence type="predicted"/>
<dbReference type="PANTHER" id="PTHR35936">
    <property type="entry name" value="MEMBRANE-BOUND LYTIC MUREIN TRANSGLYCOSYLASE F"/>
    <property type="match status" value="1"/>
</dbReference>
<protein>
    <submittedName>
        <fullName evidence="3">Transporter substrate-binding domain-containing protein</fullName>
    </submittedName>
</protein>
<gene>
    <name evidence="3" type="ORF">NW209_01210</name>
</gene>
<feature type="domain" description="Solute-binding protein family 3/N-terminal" evidence="2">
    <location>
        <begin position="48"/>
        <end position="275"/>
    </location>
</feature>
<sequence length="275" mass="31386">MKRKRFHYLLGSIALVAILIGVNTHRGPTVVSPSFTPRDYTEIRESGTLRAVTEYNRLSFHAGKDTLTGFDLELLQKFAQEKGLKLEVTPEMSYEKRIKGLQEGRYDLIATGTVVTSSLKDSLLFTHPLLLSKQVLVQRKKEEGKDSLYIGNQLELAHKTLHLVSHSPALIRIHNLINEIADTIYVREIDKYGPEQLLAMVSEGEIDYAVCDESLAKASVKDYPNLDISKSISFTQFYAWGIGKHSPDLRDTLNVWLEQYLKTKSYQKLYKKYFN</sequence>
<comment type="caution">
    <text evidence="3">The sequence shown here is derived from an EMBL/GenBank/DDBJ whole genome shotgun (WGS) entry which is preliminary data.</text>
</comment>
<dbReference type="EMBL" id="JANRHJ010000001">
    <property type="protein sequence ID" value="MCR8872650.1"/>
    <property type="molecule type" value="Genomic_DNA"/>
</dbReference>
<keyword evidence="4" id="KW-1185">Reference proteome</keyword>
<dbReference type="GeneID" id="82441925"/>
<dbReference type="Pfam" id="PF00497">
    <property type="entry name" value="SBP_bac_3"/>
    <property type="match status" value="1"/>
</dbReference>
<dbReference type="RefSeq" id="WP_025892525.1">
    <property type="nucleotide sequence ID" value="NZ_CALULB010000042.1"/>
</dbReference>
<evidence type="ECO:0000313" key="3">
    <source>
        <dbReference type="EMBL" id="MCR8872650.1"/>
    </source>
</evidence>
<dbReference type="Proteomes" id="UP001204579">
    <property type="component" value="Unassembled WGS sequence"/>
</dbReference>
<organism evidence="3 4">
    <name type="scientific">Phocaeicola barnesiae</name>
    <dbReference type="NCBI Taxonomy" id="376804"/>
    <lineage>
        <taxon>Bacteria</taxon>
        <taxon>Pseudomonadati</taxon>
        <taxon>Bacteroidota</taxon>
        <taxon>Bacteroidia</taxon>
        <taxon>Bacteroidales</taxon>
        <taxon>Bacteroidaceae</taxon>
        <taxon>Phocaeicola</taxon>
    </lineage>
</organism>
<evidence type="ECO:0000313" key="4">
    <source>
        <dbReference type="Proteomes" id="UP001204579"/>
    </source>
</evidence>
<dbReference type="AlphaFoldDB" id="A0AAW5N1F2"/>
<name>A0AAW5N1F2_9BACT</name>
<dbReference type="SMART" id="SM00062">
    <property type="entry name" value="PBPb"/>
    <property type="match status" value="1"/>
</dbReference>
<dbReference type="SUPFAM" id="SSF53850">
    <property type="entry name" value="Periplasmic binding protein-like II"/>
    <property type="match status" value="1"/>
</dbReference>
<accession>A0AAW5N1F2</accession>
<keyword evidence="1" id="KW-0732">Signal</keyword>
<evidence type="ECO:0000259" key="2">
    <source>
        <dbReference type="SMART" id="SM00062"/>
    </source>
</evidence>
<evidence type="ECO:0000256" key="1">
    <source>
        <dbReference type="ARBA" id="ARBA00022729"/>
    </source>
</evidence>
<dbReference type="PANTHER" id="PTHR35936:SF19">
    <property type="entry name" value="AMINO-ACID-BINDING PROTEIN YXEM-RELATED"/>
    <property type="match status" value="1"/>
</dbReference>
<reference evidence="3 4" key="1">
    <citation type="submission" date="2022-08" db="EMBL/GenBank/DDBJ databases">
        <authorList>
            <person name="Zeman M."/>
            <person name="Kubasova T."/>
        </authorList>
    </citation>
    <scope>NUCLEOTIDE SEQUENCE [LARGE SCALE GENOMIC DNA]</scope>
    <source>
        <strain evidence="3 4">ET62</strain>
    </source>
</reference>